<dbReference type="SMART" id="SM00829">
    <property type="entry name" value="PKS_ER"/>
    <property type="match status" value="1"/>
</dbReference>
<evidence type="ECO:0000313" key="9">
    <source>
        <dbReference type="Proteomes" id="UP000297245"/>
    </source>
</evidence>
<dbReference type="InterPro" id="IPR002328">
    <property type="entry name" value="ADH_Zn_CS"/>
</dbReference>
<comment type="similarity">
    <text evidence="2 6">Belongs to the zinc-containing alcohol dehydrogenase family.</text>
</comment>
<dbReference type="InterPro" id="IPR013149">
    <property type="entry name" value="ADH-like_C"/>
</dbReference>
<dbReference type="PROSITE" id="PS00059">
    <property type="entry name" value="ADH_ZINC"/>
    <property type="match status" value="1"/>
</dbReference>
<dbReference type="OrthoDB" id="1879366at2759"/>
<dbReference type="SUPFAM" id="SSF51735">
    <property type="entry name" value="NAD(P)-binding Rossmann-fold domains"/>
    <property type="match status" value="1"/>
</dbReference>
<keyword evidence="3 6" id="KW-0479">Metal-binding</keyword>
<dbReference type="GO" id="GO:0005737">
    <property type="term" value="C:cytoplasm"/>
    <property type="evidence" value="ECO:0007669"/>
    <property type="project" value="TreeGrafter"/>
</dbReference>
<dbReference type="PANTHER" id="PTHR42940">
    <property type="entry name" value="ALCOHOL DEHYDROGENASE 1-RELATED"/>
    <property type="match status" value="1"/>
</dbReference>
<keyword evidence="4 6" id="KW-0862">Zinc</keyword>
<feature type="domain" description="Enoyl reductase (ER)" evidence="7">
    <location>
        <begin position="21"/>
        <end position="342"/>
    </location>
</feature>
<dbReference type="Pfam" id="PF00107">
    <property type="entry name" value="ADH_zinc_N"/>
    <property type="match status" value="1"/>
</dbReference>
<evidence type="ECO:0000256" key="1">
    <source>
        <dbReference type="ARBA" id="ARBA00001947"/>
    </source>
</evidence>
<gene>
    <name evidence="8" type="ORF">K435DRAFT_663074</name>
</gene>
<evidence type="ECO:0000313" key="8">
    <source>
        <dbReference type="EMBL" id="THU97199.1"/>
    </source>
</evidence>
<dbReference type="AlphaFoldDB" id="A0A4S8M4R8"/>
<dbReference type="GO" id="GO:0008270">
    <property type="term" value="F:zinc ion binding"/>
    <property type="evidence" value="ECO:0007669"/>
    <property type="project" value="InterPro"/>
</dbReference>
<evidence type="ECO:0000256" key="3">
    <source>
        <dbReference type="ARBA" id="ARBA00022723"/>
    </source>
</evidence>
<dbReference type="SUPFAM" id="SSF50129">
    <property type="entry name" value="GroES-like"/>
    <property type="match status" value="1"/>
</dbReference>
<dbReference type="InterPro" id="IPR013154">
    <property type="entry name" value="ADH-like_N"/>
</dbReference>
<name>A0A4S8M4R8_DENBC</name>
<dbReference type="PANTHER" id="PTHR42940:SF8">
    <property type="entry name" value="VACUOLAR PROTEIN SORTING-ASSOCIATED PROTEIN 11"/>
    <property type="match status" value="1"/>
</dbReference>
<accession>A0A4S8M4R8</accession>
<evidence type="ECO:0000256" key="5">
    <source>
        <dbReference type="ARBA" id="ARBA00023002"/>
    </source>
</evidence>
<dbReference type="InterPro" id="IPR020843">
    <property type="entry name" value="ER"/>
</dbReference>
<reference evidence="8 9" key="1">
    <citation type="journal article" date="2019" name="Nat. Ecol. Evol.">
        <title>Megaphylogeny resolves global patterns of mushroom evolution.</title>
        <authorList>
            <person name="Varga T."/>
            <person name="Krizsan K."/>
            <person name="Foldi C."/>
            <person name="Dima B."/>
            <person name="Sanchez-Garcia M."/>
            <person name="Sanchez-Ramirez S."/>
            <person name="Szollosi G.J."/>
            <person name="Szarkandi J.G."/>
            <person name="Papp V."/>
            <person name="Albert L."/>
            <person name="Andreopoulos W."/>
            <person name="Angelini C."/>
            <person name="Antonin V."/>
            <person name="Barry K.W."/>
            <person name="Bougher N.L."/>
            <person name="Buchanan P."/>
            <person name="Buyck B."/>
            <person name="Bense V."/>
            <person name="Catcheside P."/>
            <person name="Chovatia M."/>
            <person name="Cooper J."/>
            <person name="Damon W."/>
            <person name="Desjardin D."/>
            <person name="Finy P."/>
            <person name="Geml J."/>
            <person name="Haridas S."/>
            <person name="Hughes K."/>
            <person name="Justo A."/>
            <person name="Karasinski D."/>
            <person name="Kautmanova I."/>
            <person name="Kiss B."/>
            <person name="Kocsube S."/>
            <person name="Kotiranta H."/>
            <person name="LaButti K.M."/>
            <person name="Lechner B.E."/>
            <person name="Liimatainen K."/>
            <person name="Lipzen A."/>
            <person name="Lukacs Z."/>
            <person name="Mihaltcheva S."/>
            <person name="Morgado L.N."/>
            <person name="Niskanen T."/>
            <person name="Noordeloos M.E."/>
            <person name="Ohm R.A."/>
            <person name="Ortiz-Santana B."/>
            <person name="Ovrebo C."/>
            <person name="Racz N."/>
            <person name="Riley R."/>
            <person name="Savchenko A."/>
            <person name="Shiryaev A."/>
            <person name="Soop K."/>
            <person name="Spirin V."/>
            <person name="Szebenyi C."/>
            <person name="Tomsovsky M."/>
            <person name="Tulloss R.E."/>
            <person name="Uehling J."/>
            <person name="Grigoriev I.V."/>
            <person name="Vagvolgyi C."/>
            <person name="Papp T."/>
            <person name="Martin F.M."/>
            <person name="Miettinen O."/>
            <person name="Hibbett D.S."/>
            <person name="Nagy L.G."/>
        </authorList>
    </citation>
    <scope>NUCLEOTIDE SEQUENCE [LARGE SCALE GENOMIC DNA]</scope>
    <source>
        <strain evidence="8 9">CBS 962.96</strain>
    </source>
</reference>
<dbReference type="GO" id="GO:0004022">
    <property type="term" value="F:alcohol dehydrogenase (NAD+) activity"/>
    <property type="evidence" value="ECO:0007669"/>
    <property type="project" value="TreeGrafter"/>
</dbReference>
<evidence type="ECO:0000259" key="7">
    <source>
        <dbReference type="SMART" id="SM00829"/>
    </source>
</evidence>
<keyword evidence="9" id="KW-1185">Reference proteome</keyword>
<evidence type="ECO:0000256" key="6">
    <source>
        <dbReference type="RuleBase" id="RU361277"/>
    </source>
</evidence>
<dbReference type="InterPro" id="IPR011032">
    <property type="entry name" value="GroES-like_sf"/>
</dbReference>
<organism evidence="8 9">
    <name type="scientific">Dendrothele bispora (strain CBS 962.96)</name>
    <dbReference type="NCBI Taxonomy" id="1314807"/>
    <lineage>
        <taxon>Eukaryota</taxon>
        <taxon>Fungi</taxon>
        <taxon>Dikarya</taxon>
        <taxon>Basidiomycota</taxon>
        <taxon>Agaricomycotina</taxon>
        <taxon>Agaricomycetes</taxon>
        <taxon>Agaricomycetidae</taxon>
        <taxon>Agaricales</taxon>
        <taxon>Agaricales incertae sedis</taxon>
        <taxon>Dendrothele</taxon>
    </lineage>
</organism>
<proteinExistence type="inferred from homology"/>
<evidence type="ECO:0000256" key="2">
    <source>
        <dbReference type="ARBA" id="ARBA00008072"/>
    </source>
</evidence>
<keyword evidence="5" id="KW-0560">Oxidoreductase</keyword>
<dbReference type="InterPro" id="IPR036291">
    <property type="entry name" value="NAD(P)-bd_dom_sf"/>
</dbReference>
<dbReference type="EMBL" id="ML179160">
    <property type="protein sequence ID" value="THU97199.1"/>
    <property type="molecule type" value="Genomic_DNA"/>
</dbReference>
<protein>
    <submittedName>
        <fullName evidence="8">GroES-like protein</fullName>
    </submittedName>
</protein>
<evidence type="ECO:0000256" key="4">
    <source>
        <dbReference type="ARBA" id="ARBA00022833"/>
    </source>
</evidence>
<dbReference type="Gene3D" id="3.40.50.720">
    <property type="entry name" value="NAD(P)-binding Rossmann-like Domain"/>
    <property type="match status" value="1"/>
</dbReference>
<comment type="cofactor">
    <cofactor evidence="1 6">
        <name>Zn(2+)</name>
        <dbReference type="ChEBI" id="CHEBI:29105"/>
    </cofactor>
</comment>
<dbReference type="Proteomes" id="UP000297245">
    <property type="component" value="Unassembled WGS sequence"/>
</dbReference>
<dbReference type="Pfam" id="PF08240">
    <property type="entry name" value="ADH_N"/>
    <property type="match status" value="1"/>
</dbReference>
<sequence>MTSKTFTAVPSTQTAALYRPGDINLNIIHDYPVPKPGKGEVLLKVLAAGVCHSDTTLLSGALLDTRTYVLGHEIAGEVVEYGEGVNRDHIRMKQLYIILAADHKDHGMNGSAAFLNSIGIGMDGGFAEYLKVRTDNLVPAPSGMLPEVAAIAADAGITAFDAVHNKAGAMAQSPYSVGGLGHLAVQYAKHFGATVYACDYKPEARQLALELGAIEAFSLIELTNKIKEGFTVNTTIDFLANGQSFQMALDLLKGNGVEFPSKATAVLVGVTLENLTLNSIEVLTSGINLISTTYGSRKDAESALDLFAKGIVRPIVSTESLHNVNDVIDELRASKVRGRKVVIPSRKH</sequence>
<dbReference type="Gene3D" id="3.90.180.10">
    <property type="entry name" value="Medium-chain alcohol dehydrogenases, catalytic domain"/>
    <property type="match status" value="1"/>
</dbReference>